<feature type="transmembrane region" description="Helical" evidence="1">
    <location>
        <begin position="213"/>
        <end position="239"/>
    </location>
</feature>
<dbReference type="EMBL" id="LDJR01000060">
    <property type="protein sequence ID" value="OAK67634.1"/>
    <property type="molecule type" value="Genomic_DNA"/>
</dbReference>
<feature type="transmembrane region" description="Helical" evidence="1">
    <location>
        <begin position="184"/>
        <end position="201"/>
    </location>
</feature>
<feature type="transmembrane region" description="Helical" evidence="1">
    <location>
        <begin position="44"/>
        <end position="60"/>
    </location>
</feature>
<reference evidence="2 3" key="1">
    <citation type="submission" date="2015-05" db="EMBL/GenBank/DDBJ databases">
        <title>Comparison of genome.</title>
        <authorList>
            <person name="Zheng Z."/>
            <person name="Sun M."/>
        </authorList>
    </citation>
    <scope>NUCLEOTIDE SEQUENCE [LARGE SCALE GENOMIC DNA]</scope>
    <source>
        <strain evidence="2 3">G25-74</strain>
    </source>
</reference>
<keyword evidence="3" id="KW-1185">Reference proteome</keyword>
<feature type="transmembrane region" description="Helical" evidence="1">
    <location>
        <begin position="251"/>
        <end position="269"/>
    </location>
</feature>
<dbReference type="STRING" id="217031.ABB05_21250"/>
<dbReference type="Proteomes" id="UP000077881">
    <property type="component" value="Unassembled WGS sequence"/>
</dbReference>
<keyword evidence="1" id="KW-1133">Transmembrane helix</keyword>
<keyword evidence="1" id="KW-0812">Transmembrane</keyword>
<dbReference type="RefSeq" id="WP_064468880.1">
    <property type="nucleotide sequence ID" value="NZ_LDJR01000060.1"/>
</dbReference>
<evidence type="ECO:0000256" key="1">
    <source>
        <dbReference type="SAM" id="Phobius"/>
    </source>
</evidence>
<name>A0A177ZIN4_9BACI</name>
<feature type="transmembrane region" description="Helical" evidence="1">
    <location>
        <begin position="276"/>
        <end position="297"/>
    </location>
</feature>
<feature type="transmembrane region" description="Helical" evidence="1">
    <location>
        <begin position="5"/>
        <end position="24"/>
    </location>
</feature>
<evidence type="ECO:0000313" key="3">
    <source>
        <dbReference type="Proteomes" id="UP000077881"/>
    </source>
</evidence>
<sequence length="427" mass="49710">MKIFFIIEILLLRILLEIIFNLRIEEYLSYDFSFTSNTLKMVESYFLLISMSIILSISNKKSDISNVLVNLLYIVHYIPSLVLYGQMDLSREFIYLTSLYWLILLITLNLFSFRRIKISEKIYNTKKLFYGVIILWSVMVPIICIKYFDLSFNTELLNLFSKDIYETREVNSATYDSLGVFNSVLRWGAFVVFPLMFIYFYSINKKKLCLIPLALQLLLFFTMPFKSWLLIIPLAYVLYLVYNPGKFLNNVIKLINIFLFGSIILYKYISSAIGEYLILLLVRRVFFVPAFLSNLYYEFFSEREPYLIQASVLKVLFPNGYDASPPILISRFFYGREFSANTGLFGDAYAIFKILGVILFPILLALLFKLMDQLTVDIDKRAIIGVVLAQTLVLINSSIIAVLIGHGFLFMLFMLAIMPKNDQIKLE</sequence>
<protein>
    <submittedName>
        <fullName evidence="2">Uncharacterized protein</fullName>
    </submittedName>
</protein>
<feature type="transmembrane region" description="Helical" evidence="1">
    <location>
        <begin position="67"/>
        <end position="87"/>
    </location>
</feature>
<gene>
    <name evidence="2" type="ORF">ABB05_21250</name>
</gene>
<feature type="transmembrane region" description="Helical" evidence="1">
    <location>
        <begin position="382"/>
        <end position="415"/>
    </location>
</feature>
<organism evidence="2 3">
    <name type="scientific">Lederbergia galactosidilytica</name>
    <dbReference type="NCBI Taxonomy" id="217031"/>
    <lineage>
        <taxon>Bacteria</taxon>
        <taxon>Bacillati</taxon>
        <taxon>Bacillota</taxon>
        <taxon>Bacilli</taxon>
        <taxon>Bacillales</taxon>
        <taxon>Bacillaceae</taxon>
        <taxon>Lederbergia</taxon>
    </lineage>
</organism>
<evidence type="ECO:0000313" key="2">
    <source>
        <dbReference type="EMBL" id="OAK67634.1"/>
    </source>
</evidence>
<feature type="transmembrane region" description="Helical" evidence="1">
    <location>
        <begin position="348"/>
        <end position="370"/>
    </location>
</feature>
<feature type="transmembrane region" description="Helical" evidence="1">
    <location>
        <begin position="93"/>
        <end position="116"/>
    </location>
</feature>
<dbReference type="AlphaFoldDB" id="A0A177ZIN4"/>
<keyword evidence="1" id="KW-0472">Membrane</keyword>
<accession>A0A177ZIN4</accession>
<feature type="transmembrane region" description="Helical" evidence="1">
    <location>
        <begin position="128"/>
        <end position="148"/>
    </location>
</feature>
<dbReference type="PATRIC" id="fig|217031.6.peg.4617"/>
<comment type="caution">
    <text evidence="2">The sequence shown here is derived from an EMBL/GenBank/DDBJ whole genome shotgun (WGS) entry which is preliminary data.</text>
</comment>
<proteinExistence type="predicted"/>